<keyword evidence="4" id="KW-0805">Transcription regulation</keyword>
<reference evidence="13" key="1">
    <citation type="submission" date="2023-06" db="EMBL/GenBank/DDBJ databases">
        <title>Genome-scale phylogeny and comparative genomics of the fungal order Sordariales.</title>
        <authorList>
            <consortium name="Lawrence Berkeley National Laboratory"/>
            <person name="Hensen N."/>
            <person name="Bonometti L."/>
            <person name="Westerberg I."/>
            <person name="Brannstrom I.O."/>
            <person name="Guillou S."/>
            <person name="Cros-Aarteil S."/>
            <person name="Calhoun S."/>
            <person name="Haridas S."/>
            <person name="Kuo A."/>
            <person name="Mondo S."/>
            <person name="Pangilinan J."/>
            <person name="Riley R."/>
            <person name="LaButti K."/>
            <person name="Andreopoulos B."/>
            <person name="Lipzen A."/>
            <person name="Chen C."/>
            <person name="Yanf M."/>
            <person name="Daum C."/>
            <person name="Ng V."/>
            <person name="Clum A."/>
            <person name="Steindorff A."/>
            <person name="Ohm R."/>
            <person name="Martin F."/>
            <person name="Silar P."/>
            <person name="Natvig D."/>
            <person name="Lalanne C."/>
            <person name="Gautier V."/>
            <person name="Ament-velasquez S.L."/>
            <person name="Kruys A."/>
            <person name="Hutchinson M.I."/>
            <person name="Powell A.J."/>
            <person name="Barry K."/>
            <person name="Miller A.N."/>
            <person name="Grigoriev I.V."/>
            <person name="Debuchy R."/>
            <person name="Gladieux P."/>
            <person name="Thoren M.H."/>
            <person name="Johannesson H."/>
        </authorList>
    </citation>
    <scope>NUCLEOTIDE SEQUENCE</scope>
    <source>
        <strain evidence="13">SMH3391-2</strain>
    </source>
</reference>
<gene>
    <name evidence="13" type="ORF">B0T17DRAFT_612840</name>
</gene>
<dbReference type="InterPro" id="IPR009088">
    <property type="entry name" value="TFIIA_b-brl"/>
</dbReference>
<proteinExistence type="inferred from homology"/>
<feature type="domain" description="Transcription initiation factor IIA gamma subunit N-terminal" evidence="11">
    <location>
        <begin position="10"/>
        <end position="53"/>
    </location>
</feature>
<protein>
    <recommendedName>
        <fullName evidence="3">Transcription initiation factor IIA subunit 2</fullName>
    </recommendedName>
    <alternativeName>
        <fullName evidence="9">General transcription factor IIA subunit 2</fullName>
    </alternativeName>
    <alternativeName>
        <fullName evidence="8">Transcription initiation factor IIA small chain</fullName>
    </alternativeName>
</protein>
<dbReference type="GO" id="GO:0006367">
    <property type="term" value="P:transcription initiation at RNA polymerase II promoter"/>
    <property type="evidence" value="ECO:0007669"/>
    <property type="project" value="InterPro"/>
</dbReference>
<dbReference type="InterPro" id="IPR009083">
    <property type="entry name" value="TFIIA_a-hlx"/>
</dbReference>
<comment type="similarity">
    <text evidence="2">Belongs to the TFIIA subunit 2 family.</text>
</comment>
<dbReference type="SUPFAM" id="SSF50784">
    <property type="entry name" value="Transcription factor IIA (TFIIA), beta-barrel domain"/>
    <property type="match status" value="1"/>
</dbReference>
<dbReference type="Pfam" id="PF02268">
    <property type="entry name" value="TFIIA_gamma_N"/>
    <property type="match status" value="1"/>
</dbReference>
<dbReference type="Gene3D" id="2.30.18.10">
    <property type="entry name" value="Transcription factor IIA (TFIIA), beta-barrel domain"/>
    <property type="match status" value="1"/>
</dbReference>
<name>A0AA39XLD5_9PEZI</name>
<dbReference type="Proteomes" id="UP001174934">
    <property type="component" value="Unassembled WGS sequence"/>
</dbReference>
<keyword evidence="5" id="KW-0804">Transcription</keyword>
<dbReference type="EMBL" id="JAULSR010000001">
    <property type="protein sequence ID" value="KAK0636054.1"/>
    <property type="molecule type" value="Genomic_DNA"/>
</dbReference>
<dbReference type="InterPro" id="IPR015872">
    <property type="entry name" value="TFIIA_gsu_N"/>
</dbReference>
<evidence type="ECO:0000259" key="11">
    <source>
        <dbReference type="Pfam" id="PF02268"/>
    </source>
</evidence>
<feature type="compositionally biased region" description="Basic and acidic residues" evidence="10">
    <location>
        <begin position="112"/>
        <end position="131"/>
    </location>
</feature>
<keyword evidence="6" id="KW-0539">Nucleus</keyword>
<dbReference type="InterPro" id="IPR015871">
    <property type="entry name" value="TFIIA_gsu_C"/>
</dbReference>
<evidence type="ECO:0000256" key="3">
    <source>
        <dbReference type="ARBA" id="ARBA00019928"/>
    </source>
</evidence>
<feature type="region of interest" description="Disordered" evidence="10">
    <location>
        <begin position="109"/>
        <end position="131"/>
    </location>
</feature>
<sequence>MEAANCKKLLFRFGTLGATLIDTLDDLIEVDRLPPQLSMKVLDAFDRIIKETLSTHPKVKAKVTIEGKLDMYRLIDDMWTFQLKDVKMKLGDSEAVKADKLKISACNGEGSSRVKVEEGKKAKRGRQEREV</sequence>
<dbReference type="SUPFAM" id="SSF47396">
    <property type="entry name" value="Transcription factor IIA (TFIIA), alpha-helical domain"/>
    <property type="match status" value="1"/>
</dbReference>
<dbReference type="CDD" id="cd10014">
    <property type="entry name" value="TFIIA_gamma_C"/>
    <property type="match status" value="1"/>
</dbReference>
<evidence type="ECO:0000256" key="6">
    <source>
        <dbReference type="ARBA" id="ARBA00023242"/>
    </source>
</evidence>
<dbReference type="AlphaFoldDB" id="A0AA39XLD5"/>
<evidence type="ECO:0000259" key="12">
    <source>
        <dbReference type="Pfam" id="PF02751"/>
    </source>
</evidence>
<evidence type="ECO:0000256" key="7">
    <source>
        <dbReference type="ARBA" id="ARBA00024733"/>
    </source>
</evidence>
<dbReference type="PANTHER" id="PTHR10966">
    <property type="entry name" value="TRANSCRIPTION INITIATION FACTOR IIA SUBUNIT 2"/>
    <property type="match status" value="1"/>
</dbReference>
<feature type="domain" description="Transcription initiation factor IIA gamma subunit C-terminal" evidence="12">
    <location>
        <begin position="67"/>
        <end position="108"/>
    </location>
</feature>
<comment type="subcellular location">
    <subcellularLocation>
        <location evidence="1">Nucleus</location>
    </subcellularLocation>
</comment>
<dbReference type="Pfam" id="PF02751">
    <property type="entry name" value="TFIIA_gamma_C"/>
    <property type="match status" value="1"/>
</dbReference>
<keyword evidence="14" id="KW-1185">Reference proteome</keyword>
<dbReference type="InterPro" id="IPR003194">
    <property type="entry name" value="TFIIA_gsu"/>
</dbReference>
<evidence type="ECO:0000313" key="14">
    <source>
        <dbReference type="Proteomes" id="UP001174934"/>
    </source>
</evidence>
<evidence type="ECO:0000256" key="4">
    <source>
        <dbReference type="ARBA" id="ARBA00023015"/>
    </source>
</evidence>
<evidence type="ECO:0000256" key="1">
    <source>
        <dbReference type="ARBA" id="ARBA00004123"/>
    </source>
</evidence>
<dbReference type="GO" id="GO:0005672">
    <property type="term" value="C:transcription factor TFIIA complex"/>
    <property type="evidence" value="ECO:0007669"/>
    <property type="project" value="InterPro"/>
</dbReference>
<comment type="function">
    <text evidence="7">TFIIA is a component of the transcription machinery of RNA polymerase II and plays an important role in transcriptional activation. TFIIA in a complex with TBP mediates transcriptional activity.</text>
</comment>
<comment type="caution">
    <text evidence="13">The sequence shown here is derived from an EMBL/GenBank/DDBJ whole genome shotgun (WGS) entry which is preliminary data.</text>
</comment>
<evidence type="ECO:0000256" key="8">
    <source>
        <dbReference type="ARBA" id="ARBA00029848"/>
    </source>
</evidence>
<dbReference type="Gene3D" id="1.10.287.190">
    <property type="entry name" value="Transcription factor IIA gamma subunit, alpha-helical domain"/>
    <property type="match status" value="1"/>
</dbReference>
<evidence type="ECO:0000256" key="10">
    <source>
        <dbReference type="SAM" id="MobiDB-lite"/>
    </source>
</evidence>
<accession>A0AA39XLD5</accession>
<organism evidence="13 14">
    <name type="scientific">Bombardia bombarda</name>
    <dbReference type="NCBI Taxonomy" id="252184"/>
    <lineage>
        <taxon>Eukaryota</taxon>
        <taxon>Fungi</taxon>
        <taxon>Dikarya</taxon>
        <taxon>Ascomycota</taxon>
        <taxon>Pezizomycotina</taxon>
        <taxon>Sordariomycetes</taxon>
        <taxon>Sordariomycetidae</taxon>
        <taxon>Sordariales</taxon>
        <taxon>Lasiosphaeriaceae</taxon>
        <taxon>Bombardia</taxon>
    </lineage>
</organism>
<evidence type="ECO:0000313" key="13">
    <source>
        <dbReference type="EMBL" id="KAK0636054.1"/>
    </source>
</evidence>
<evidence type="ECO:0000256" key="5">
    <source>
        <dbReference type="ARBA" id="ARBA00023163"/>
    </source>
</evidence>
<evidence type="ECO:0000256" key="2">
    <source>
        <dbReference type="ARBA" id="ARBA00007675"/>
    </source>
</evidence>
<evidence type="ECO:0000256" key="9">
    <source>
        <dbReference type="ARBA" id="ARBA00032215"/>
    </source>
</evidence>